<feature type="transmembrane region" description="Helical" evidence="1">
    <location>
        <begin position="65"/>
        <end position="88"/>
    </location>
</feature>
<gene>
    <name evidence="2" type="ORF">EBN03_13290</name>
</gene>
<dbReference type="RefSeq" id="WP_122188272.1">
    <property type="nucleotide sequence ID" value="NZ_RFFH01000004.1"/>
</dbReference>
<accession>A0A3M2L5Q1</accession>
<dbReference type="AlphaFoldDB" id="A0A3M2L5Q1"/>
<keyword evidence="3" id="KW-1185">Reference proteome</keyword>
<evidence type="ECO:0000313" key="2">
    <source>
        <dbReference type="EMBL" id="RMI32887.1"/>
    </source>
</evidence>
<dbReference type="EMBL" id="RFFH01000004">
    <property type="protein sequence ID" value="RMI32887.1"/>
    <property type="molecule type" value="Genomic_DNA"/>
</dbReference>
<keyword evidence="1" id="KW-0812">Transmembrane</keyword>
<keyword evidence="1" id="KW-0472">Membrane</keyword>
<name>A0A3M2L5Q1_9NOCA</name>
<dbReference type="Proteomes" id="UP000279275">
    <property type="component" value="Unassembled WGS sequence"/>
</dbReference>
<protein>
    <recommendedName>
        <fullName evidence="4">GGDEF domain-containing protein</fullName>
    </recommendedName>
</protein>
<proteinExistence type="predicted"/>
<feature type="transmembrane region" description="Helical" evidence="1">
    <location>
        <begin position="37"/>
        <end position="58"/>
    </location>
</feature>
<sequence length="137" mass="14592">MIGSQTTGRQTIAAWWNEHLDYRWLIRTLDHHGALRVMKGVVAVGGAVIALITALALVSTAGPTGVWNLVTVFTITFGVAWAAYWALAPWPGERASLILMACADVAITVGCLAESNRLFSALGLMQLVIPGGYLLAT</sequence>
<comment type="caution">
    <text evidence="2">The sequence shown here is derived from an EMBL/GenBank/DDBJ whole genome shotgun (WGS) entry which is preliminary data.</text>
</comment>
<organism evidence="2 3">
    <name type="scientific">Nocardia stercoris</name>
    <dbReference type="NCBI Taxonomy" id="2483361"/>
    <lineage>
        <taxon>Bacteria</taxon>
        <taxon>Bacillati</taxon>
        <taxon>Actinomycetota</taxon>
        <taxon>Actinomycetes</taxon>
        <taxon>Mycobacteriales</taxon>
        <taxon>Nocardiaceae</taxon>
        <taxon>Nocardia</taxon>
    </lineage>
</organism>
<reference evidence="2 3" key="1">
    <citation type="submission" date="2018-10" db="EMBL/GenBank/DDBJ databases">
        <title>Isolation from cow dung.</title>
        <authorList>
            <person name="Ling L."/>
        </authorList>
    </citation>
    <scope>NUCLEOTIDE SEQUENCE [LARGE SCALE GENOMIC DNA]</scope>
    <source>
        <strain evidence="2 3">NEAU-LL90</strain>
    </source>
</reference>
<dbReference type="OrthoDB" id="23692at2"/>
<evidence type="ECO:0000256" key="1">
    <source>
        <dbReference type="SAM" id="Phobius"/>
    </source>
</evidence>
<keyword evidence="1" id="KW-1133">Transmembrane helix</keyword>
<evidence type="ECO:0000313" key="3">
    <source>
        <dbReference type="Proteomes" id="UP000279275"/>
    </source>
</evidence>
<evidence type="ECO:0008006" key="4">
    <source>
        <dbReference type="Google" id="ProtNLM"/>
    </source>
</evidence>